<evidence type="ECO:0000259" key="1">
    <source>
        <dbReference type="Pfam" id="PF02169"/>
    </source>
</evidence>
<evidence type="ECO:0000313" key="2">
    <source>
        <dbReference type="EMBL" id="MBO8458110.1"/>
    </source>
</evidence>
<comment type="caution">
    <text evidence="2">The sequence shown here is derived from an EMBL/GenBank/DDBJ whole genome shotgun (WGS) entry which is preliminary data.</text>
</comment>
<reference evidence="2" key="1">
    <citation type="submission" date="2020-10" db="EMBL/GenBank/DDBJ databases">
        <authorList>
            <person name="Gilroy R."/>
        </authorList>
    </citation>
    <scope>NUCLEOTIDE SEQUENCE</scope>
    <source>
        <strain evidence="2">10532</strain>
    </source>
</reference>
<dbReference type="AlphaFoldDB" id="A0A9D9HQH4"/>
<keyword evidence="2" id="KW-0449">Lipoprotein</keyword>
<sequence>MFKVKKEIFNCMPAFFGGLALFILFLVSCVTTGTAAKPEWVDAPESVYPASIYISAVGESTKREWAEQNALSNLSRFFKTSISVTQDVSDRYLTLLNDSNTTNSQETEVLESILITSKQDSLIGAKITQTWTDEEGRCYAVAVMEKQKTAQIYSELVNKHTLEINKLLEKSKNADSILTAYSDLSLAYVLAAVNDDLLSVISVVDVNLWKKIYPEYGTAQAVKKLASEEASKITVNLIYDASVDDRIVSAFADVFTGMNFKVQKNGGGDYNFTIDYKVEQIVLADNPNKFCRYTVNGTFADAKTGKILSSFSENGREGHVSYTEAYQRVLRVSEEKILDDFAVKFNKFIDTFAGI</sequence>
<dbReference type="Gene3D" id="3.10.28.20">
    <property type="entry name" value="Acetamidase/Formamidase-like domains"/>
    <property type="match status" value="1"/>
</dbReference>
<reference evidence="2" key="2">
    <citation type="journal article" date="2021" name="PeerJ">
        <title>Extensive microbial diversity within the chicken gut microbiome revealed by metagenomics and culture.</title>
        <authorList>
            <person name="Gilroy R."/>
            <person name="Ravi A."/>
            <person name="Getino M."/>
            <person name="Pursley I."/>
            <person name="Horton D.L."/>
            <person name="Alikhan N.F."/>
            <person name="Baker D."/>
            <person name="Gharbi K."/>
            <person name="Hall N."/>
            <person name="Watson M."/>
            <person name="Adriaenssens E.M."/>
            <person name="Foster-Nyarko E."/>
            <person name="Jarju S."/>
            <person name="Secka A."/>
            <person name="Antonio M."/>
            <person name="Oren A."/>
            <person name="Chaudhuri R.R."/>
            <person name="La Ragione R."/>
            <person name="Hildebrand F."/>
            <person name="Pallen M.J."/>
        </authorList>
    </citation>
    <scope>NUCLEOTIDE SEQUENCE</scope>
    <source>
        <strain evidence="2">10532</strain>
    </source>
</reference>
<dbReference type="InterPro" id="IPR024952">
    <property type="entry name" value="LPP20-like_dom"/>
</dbReference>
<accession>A0A9D9HQH4</accession>
<gene>
    <name evidence="2" type="ORF">IAA81_07775</name>
</gene>
<protein>
    <submittedName>
        <fullName evidence="2">LPP20 family lipoprotein</fullName>
    </submittedName>
</protein>
<feature type="domain" description="Lipoprotein LPP20-like" evidence="1">
    <location>
        <begin position="38"/>
        <end position="144"/>
    </location>
</feature>
<organism evidence="2 3">
    <name type="scientific">Candidatus Gallitreponema excrementavium</name>
    <dbReference type="NCBI Taxonomy" id="2840840"/>
    <lineage>
        <taxon>Bacteria</taxon>
        <taxon>Pseudomonadati</taxon>
        <taxon>Spirochaetota</taxon>
        <taxon>Spirochaetia</taxon>
        <taxon>Spirochaetales</taxon>
        <taxon>Candidatus Gallitreponema</taxon>
    </lineage>
</organism>
<proteinExistence type="predicted"/>
<dbReference type="EMBL" id="JADIMM010000089">
    <property type="protein sequence ID" value="MBO8458110.1"/>
    <property type="molecule type" value="Genomic_DNA"/>
</dbReference>
<evidence type="ECO:0000313" key="3">
    <source>
        <dbReference type="Proteomes" id="UP000823638"/>
    </source>
</evidence>
<dbReference type="Proteomes" id="UP000823638">
    <property type="component" value="Unassembled WGS sequence"/>
</dbReference>
<dbReference type="PROSITE" id="PS51257">
    <property type="entry name" value="PROKAR_LIPOPROTEIN"/>
    <property type="match status" value="1"/>
</dbReference>
<dbReference type="Pfam" id="PF02169">
    <property type="entry name" value="LPP20"/>
    <property type="match status" value="1"/>
</dbReference>
<name>A0A9D9HQH4_9SPIR</name>